<sequence>MLRQTDAKSHCKGSVHLQAHAPRSPAQPAPPHHAPHAHALRPAAPSDAVETLHA</sequence>
<evidence type="ECO:0000313" key="2">
    <source>
        <dbReference type="EMBL" id="PNX89101.1"/>
    </source>
</evidence>
<gene>
    <name evidence="2" type="ORF">L195_g045218</name>
</gene>
<evidence type="ECO:0000256" key="1">
    <source>
        <dbReference type="SAM" id="MobiDB-lite"/>
    </source>
</evidence>
<reference evidence="2 3" key="2">
    <citation type="journal article" date="2017" name="Front. Plant Sci.">
        <title>Gene Classification and Mining of Molecular Markers Useful in Red Clover (Trifolium pratense) Breeding.</title>
        <authorList>
            <person name="Istvanek J."/>
            <person name="Dluhosova J."/>
            <person name="Dluhos P."/>
            <person name="Patkova L."/>
            <person name="Nedelnik J."/>
            <person name="Repkova J."/>
        </authorList>
    </citation>
    <scope>NUCLEOTIDE SEQUENCE [LARGE SCALE GENOMIC DNA]</scope>
    <source>
        <strain evidence="3">cv. Tatra</strain>
        <tissue evidence="2">Young leaves</tissue>
    </source>
</reference>
<comment type="caution">
    <text evidence="2">The sequence shown here is derived from an EMBL/GenBank/DDBJ whole genome shotgun (WGS) entry which is preliminary data.</text>
</comment>
<accession>A0A2K3ME85</accession>
<dbReference type="AlphaFoldDB" id="A0A2K3ME85"/>
<evidence type="ECO:0000313" key="3">
    <source>
        <dbReference type="Proteomes" id="UP000236291"/>
    </source>
</evidence>
<name>A0A2K3ME85_TRIPR</name>
<dbReference type="Proteomes" id="UP000236291">
    <property type="component" value="Unassembled WGS sequence"/>
</dbReference>
<protein>
    <submittedName>
        <fullName evidence="2">Uncharacterized protein</fullName>
    </submittedName>
</protein>
<organism evidence="2 3">
    <name type="scientific">Trifolium pratense</name>
    <name type="common">Red clover</name>
    <dbReference type="NCBI Taxonomy" id="57577"/>
    <lineage>
        <taxon>Eukaryota</taxon>
        <taxon>Viridiplantae</taxon>
        <taxon>Streptophyta</taxon>
        <taxon>Embryophyta</taxon>
        <taxon>Tracheophyta</taxon>
        <taxon>Spermatophyta</taxon>
        <taxon>Magnoliopsida</taxon>
        <taxon>eudicotyledons</taxon>
        <taxon>Gunneridae</taxon>
        <taxon>Pentapetalae</taxon>
        <taxon>rosids</taxon>
        <taxon>fabids</taxon>
        <taxon>Fabales</taxon>
        <taxon>Fabaceae</taxon>
        <taxon>Papilionoideae</taxon>
        <taxon>50 kb inversion clade</taxon>
        <taxon>NPAAA clade</taxon>
        <taxon>Hologalegina</taxon>
        <taxon>IRL clade</taxon>
        <taxon>Trifolieae</taxon>
        <taxon>Trifolium</taxon>
    </lineage>
</organism>
<feature type="region of interest" description="Disordered" evidence="1">
    <location>
        <begin position="1"/>
        <end position="54"/>
    </location>
</feature>
<dbReference type="EMBL" id="ASHM01058658">
    <property type="protein sequence ID" value="PNX89101.1"/>
    <property type="molecule type" value="Genomic_DNA"/>
</dbReference>
<proteinExistence type="predicted"/>
<reference evidence="2 3" key="1">
    <citation type="journal article" date="2014" name="Am. J. Bot.">
        <title>Genome assembly and annotation for red clover (Trifolium pratense; Fabaceae).</title>
        <authorList>
            <person name="Istvanek J."/>
            <person name="Jaros M."/>
            <person name="Krenek A."/>
            <person name="Repkova J."/>
        </authorList>
    </citation>
    <scope>NUCLEOTIDE SEQUENCE [LARGE SCALE GENOMIC DNA]</scope>
    <source>
        <strain evidence="3">cv. Tatra</strain>
        <tissue evidence="2">Young leaves</tissue>
    </source>
</reference>